<evidence type="ECO:0000313" key="2">
    <source>
        <dbReference type="Proteomes" id="UP001482513"/>
    </source>
</evidence>
<dbReference type="EMBL" id="JAMPKX010000011">
    <property type="protein sequence ID" value="MEP0949297.1"/>
    <property type="molecule type" value="Genomic_DNA"/>
</dbReference>
<dbReference type="Proteomes" id="UP001482513">
    <property type="component" value="Unassembled WGS sequence"/>
</dbReference>
<comment type="caution">
    <text evidence="1">The sequence shown here is derived from an EMBL/GenBank/DDBJ whole genome shotgun (WGS) entry which is preliminary data.</text>
</comment>
<sequence length="62" mass="7007">MEFFIVLILVFIVWTNEALLGKSLVKEPKPKTAEDKFTAALKEYLDSGIPVRIVEKKEGGKK</sequence>
<protein>
    <submittedName>
        <fullName evidence="1">Uncharacterized protein</fullName>
    </submittedName>
</protein>
<gene>
    <name evidence="1" type="ORF">NC992_20625</name>
</gene>
<name>A0ABV0K947_9CYAN</name>
<accession>A0ABV0K947</accession>
<reference evidence="1 2" key="1">
    <citation type="submission" date="2022-04" db="EMBL/GenBank/DDBJ databases">
        <title>Positive selection, recombination, and allopatry shape intraspecific diversity of widespread and dominant cyanobacteria.</title>
        <authorList>
            <person name="Wei J."/>
            <person name="Shu W."/>
            <person name="Hu C."/>
        </authorList>
    </citation>
    <scope>NUCLEOTIDE SEQUENCE [LARGE SCALE GENOMIC DNA]</scope>
    <source>
        <strain evidence="1 2">DQ-A4</strain>
    </source>
</reference>
<organism evidence="1 2">
    <name type="scientific">Leptolyngbya subtilissima DQ-A4</name>
    <dbReference type="NCBI Taxonomy" id="2933933"/>
    <lineage>
        <taxon>Bacteria</taxon>
        <taxon>Bacillati</taxon>
        <taxon>Cyanobacteriota</taxon>
        <taxon>Cyanophyceae</taxon>
        <taxon>Leptolyngbyales</taxon>
        <taxon>Leptolyngbyaceae</taxon>
        <taxon>Leptolyngbya group</taxon>
        <taxon>Leptolyngbya</taxon>
    </lineage>
</organism>
<evidence type="ECO:0000313" key="1">
    <source>
        <dbReference type="EMBL" id="MEP0949297.1"/>
    </source>
</evidence>
<proteinExistence type="predicted"/>
<dbReference type="RefSeq" id="WP_190704789.1">
    <property type="nucleotide sequence ID" value="NZ_JAMPKX010000011.1"/>
</dbReference>
<keyword evidence="2" id="KW-1185">Reference proteome</keyword>